<reference evidence="2" key="1">
    <citation type="journal article" date="2019" name="Int. J. Syst. Evol. Microbiol.">
        <title>The Global Catalogue of Microorganisms (GCM) 10K type strain sequencing project: providing services to taxonomists for standard genome sequencing and annotation.</title>
        <authorList>
            <consortium name="The Broad Institute Genomics Platform"/>
            <consortium name="The Broad Institute Genome Sequencing Center for Infectious Disease"/>
            <person name="Wu L."/>
            <person name="Ma J."/>
        </authorList>
    </citation>
    <scope>NUCLEOTIDE SEQUENCE [LARGE SCALE GENOMIC DNA]</scope>
    <source>
        <strain evidence="2">JCM 1365</strain>
    </source>
</reference>
<sequence length="151" mass="16902">MTVLDEVTGARLTMRRRLRWNETDAAGHNHFSSAVRWLEEGEHALWRELGLVDYVPRVPRVHLDMDYRARVWFDQPLEVTVGVIRVGESSCTFGFSAVVVDGDPDDPAAPRHLSAEGRVVVVHAPDPRAGAEPWPGDVRSLLERDRALVSA</sequence>
<dbReference type="Proteomes" id="UP000623461">
    <property type="component" value="Unassembled WGS sequence"/>
</dbReference>
<proteinExistence type="predicted"/>
<name>A0ABQ2I3I8_9MICO</name>
<dbReference type="RefSeq" id="WP_052358615.1">
    <property type="nucleotide sequence ID" value="NZ_BMNZ01000005.1"/>
</dbReference>
<protein>
    <recommendedName>
        <fullName evidence="3">Acyl-CoA thioesterase</fullName>
    </recommendedName>
</protein>
<dbReference type="SUPFAM" id="SSF54637">
    <property type="entry name" value="Thioesterase/thiol ester dehydrase-isomerase"/>
    <property type="match status" value="1"/>
</dbReference>
<organism evidence="1 2">
    <name type="scientific">Terrabacter tumescens</name>
    <dbReference type="NCBI Taxonomy" id="60443"/>
    <lineage>
        <taxon>Bacteria</taxon>
        <taxon>Bacillati</taxon>
        <taxon>Actinomycetota</taxon>
        <taxon>Actinomycetes</taxon>
        <taxon>Micrococcales</taxon>
        <taxon>Intrasporangiaceae</taxon>
        <taxon>Terrabacter</taxon>
    </lineage>
</organism>
<gene>
    <name evidence="1" type="ORF">GCM10009721_26770</name>
</gene>
<evidence type="ECO:0008006" key="3">
    <source>
        <dbReference type="Google" id="ProtNLM"/>
    </source>
</evidence>
<accession>A0ABQ2I3I8</accession>
<dbReference type="EMBL" id="BMNZ01000005">
    <property type="protein sequence ID" value="GGM98503.1"/>
    <property type="molecule type" value="Genomic_DNA"/>
</dbReference>
<keyword evidence="2" id="KW-1185">Reference proteome</keyword>
<evidence type="ECO:0000313" key="1">
    <source>
        <dbReference type="EMBL" id="GGM98503.1"/>
    </source>
</evidence>
<dbReference type="Gene3D" id="3.10.129.10">
    <property type="entry name" value="Hotdog Thioesterase"/>
    <property type="match status" value="1"/>
</dbReference>
<evidence type="ECO:0000313" key="2">
    <source>
        <dbReference type="Proteomes" id="UP000623461"/>
    </source>
</evidence>
<dbReference type="CDD" id="cd00586">
    <property type="entry name" value="4HBT"/>
    <property type="match status" value="1"/>
</dbReference>
<dbReference type="Pfam" id="PF13279">
    <property type="entry name" value="4HBT_2"/>
    <property type="match status" value="1"/>
</dbReference>
<comment type="caution">
    <text evidence="1">The sequence shown here is derived from an EMBL/GenBank/DDBJ whole genome shotgun (WGS) entry which is preliminary data.</text>
</comment>
<dbReference type="InterPro" id="IPR029069">
    <property type="entry name" value="HotDog_dom_sf"/>
</dbReference>